<accession>A0A3N5BI38</accession>
<dbReference type="InterPro" id="IPR001640">
    <property type="entry name" value="Lgt"/>
</dbReference>
<evidence type="ECO:0000256" key="3">
    <source>
        <dbReference type="ARBA" id="ARBA00022679"/>
    </source>
</evidence>
<dbReference type="GO" id="GO:0042158">
    <property type="term" value="P:lipoprotein biosynthetic process"/>
    <property type="evidence" value="ECO:0007669"/>
    <property type="project" value="UniProtKB-UniRule"/>
</dbReference>
<keyword evidence="3 7" id="KW-0808">Transferase</keyword>
<sequence length="280" mass="31830">MILSIIDPVALEIGPLSIRWYGVIIATGMLIGYLLADREATKKKLPKDVIPDLVMVTIISALICARLYYVIFEWSNYQDNLMDIFKVYEGGMAIHGGLIGAFLAGYIFCKVKGYSFFQLADIAAPSIILGQAIGRWGNFINQEAHGGEVSRQFLESLMLPEFIINQMNINGTYYHPTFLYESLWSIIGFIILLLIRPYLKIGETFLTYLIYYSVGRFFIEGMRTDSLMLTELLRVAQVISIVIIVVSIAMIVYRRFKQTHPKYRDVEGNYIIHSNGARHA</sequence>
<dbReference type="PANTHER" id="PTHR30589">
    <property type="entry name" value="PROLIPOPROTEIN DIACYLGLYCERYL TRANSFERASE"/>
    <property type="match status" value="1"/>
</dbReference>
<feature type="transmembrane region" description="Helical" evidence="7">
    <location>
        <begin position="48"/>
        <end position="72"/>
    </location>
</feature>
<dbReference type="HAMAP" id="MF_01147">
    <property type="entry name" value="Lgt"/>
    <property type="match status" value="1"/>
</dbReference>
<keyword evidence="8" id="KW-0449">Lipoprotein</keyword>
<evidence type="ECO:0000256" key="7">
    <source>
        <dbReference type="HAMAP-Rule" id="MF_01147"/>
    </source>
</evidence>
<evidence type="ECO:0000256" key="4">
    <source>
        <dbReference type="ARBA" id="ARBA00022692"/>
    </source>
</evidence>
<feature type="binding site" evidence="7">
    <location>
        <position position="135"/>
    </location>
    <ligand>
        <name>a 1,2-diacyl-sn-glycero-3-phospho-(1'-sn-glycerol)</name>
        <dbReference type="ChEBI" id="CHEBI:64716"/>
    </ligand>
</feature>
<keyword evidence="5 7" id="KW-1133">Transmembrane helix</keyword>
<dbReference type="PROSITE" id="PS01311">
    <property type="entry name" value="LGT"/>
    <property type="match status" value="1"/>
</dbReference>
<comment type="catalytic activity">
    <reaction evidence="7">
        <text>L-cysteinyl-[prolipoprotein] + a 1,2-diacyl-sn-glycero-3-phospho-(1'-sn-glycerol) = an S-1,2-diacyl-sn-glyceryl-L-cysteinyl-[prolipoprotein] + sn-glycerol 1-phosphate + H(+)</text>
        <dbReference type="Rhea" id="RHEA:56712"/>
        <dbReference type="Rhea" id="RHEA-COMP:14679"/>
        <dbReference type="Rhea" id="RHEA-COMP:14680"/>
        <dbReference type="ChEBI" id="CHEBI:15378"/>
        <dbReference type="ChEBI" id="CHEBI:29950"/>
        <dbReference type="ChEBI" id="CHEBI:57685"/>
        <dbReference type="ChEBI" id="CHEBI:64716"/>
        <dbReference type="ChEBI" id="CHEBI:140658"/>
        <dbReference type="EC" id="2.5.1.145"/>
    </reaction>
</comment>
<feature type="transmembrane region" description="Helical" evidence="7">
    <location>
        <begin position="178"/>
        <end position="199"/>
    </location>
</feature>
<keyword evidence="4 7" id="KW-0812">Transmembrane</keyword>
<dbReference type="GO" id="GO:0008961">
    <property type="term" value="F:phosphatidylglycerol-prolipoprotein diacylglyceryl transferase activity"/>
    <property type="evidence" value="ECO:0007669"/>
    <property type="project" value="UniProtKB-UniRule"/>
</dbReference>
<keyword evidence="9" id="KW-1185">Reference proteome</keyword>
<dbReference type="EMBL" id="RKRK01000002">
    <property type="protein sequence ID" value="RPF57486.1"/>
    <property type="molecule type" value="Genomic_DNA"/>
</dbReference>
<name>A0A3N5BI38_9BACL</name>
<dbReference type="Pfam" id="PF01790">
    <property type="entry name" value="LGT"/>
    <property type="match status" value="1"/>
</dbReference>
<comment type="subcellular location">
    <subcellularLocation>
        <location evidence="7">Cell membrane</location>
        <topology evidence="7">Multi-pass membrane protein</topology>
    </subcellularLocation>
</comment>
<dbReference type="AlphaFoldDB" id="A0A3N5BI38"/>
<feature type="transmembrane region" description="Helical" evidence="7">
    <location>
        <begin position="92"/>
        <end position="109"/>
    </location>
</feature>
<evidence type="ECO:0000256" key="2">
    <source>
        <dbReference type="ARBA" id="ARBA00022475"/>
    </source>
</evidence>
<evidence type="ECO:0000256" key="1">
    <source>
        <dbReference type="ARBA" id="ARBA00007150"/>
    </source>
</evidence>
<proteinExistence type="inferred from homology"/>
<evidence type="ECO:0000256" key="6">
    <source>
        <dbReference type="ARBA" id="ARBA00023136"/>
    </source>
</evidence>
<keyword evidence="2 7" id="KW-1003">Cell membrane</keyword>
<comment type="pathway">
    <text evidence="7">Protein modification; lipoprotein biosynthesis (diacylglyceryl transfer).</text>
</comment>
<dbReference type="UniPathway" id="UPA00664"/>
<feature type="transmembrane region" description="Helical" evidence="7">
    <location>
        <begin position="232"/>
        <end position="253"/>
    </location>
</feature>
<protein>
    <recommendedName>
        <fullName evidence="7">Phosphatidylglycerol--prolipoprotein diacylglyceryl transferase</fullName>
        <ecNumber evidence="7">2.5.1.145</ecNumber>
    </recommendedName>
</protein>
<dbReference type="Proteomes" id="UP000277108">
    <property type="component" value="Unassembled WGS sequence"/>
</dbReference>
<reference evidence="8 9" key="1">
    <citation type="submission" date="2018-11" db="EMBL/GenBank/DDBJ databases">
        <title>Genomic Encyclopedia of Type Strains, Phase IV (KMG-IV): sequencing the most valuable type-strain genomes for metagenomic binning, comparative biology and taxonomic classification.</title>
        <authorList>
            <person name="Goeker M."/>
        </authorList>
    </citation>
    <scope>NUCLEOTIDE SEQUENCE [LARGE SCALE GENOMIC DNA]</scope>
    <source>
        <strain evidence="8 9">DSM 29158</strain>
    </source>
</reference>
<gene>
    <name evidence="7" type="primary">lgt</name>
    <name evidence="8" type="ORF">EDD62_0104</name>
</gene>
<dbReference type="RefSeq" id="WP_123807128.1">
    <property type="nucleotide sequence ID" value="NZ_RKRK01000002.1"/>
</dbReference>
<feature type="transmembrane region" description="Helical" evidence="7">
    <location>
        <begin position="18"/>
        <end position="36"/>
    </location>
</feature>
<comment type="similarity">
    <text evidence="1 7">Belongs to the Lgt family.</text>
</comment>
<comment type="function">
    <text evidence="7">Catalyzes the transfer of the diacylglyceryl group from phosphatidylglycerol to the sulfhydryl group of the N-terminal cysteine of a prolipoprotein, the first step in the formation of mature lipoproteins.</text>
</comment>
<dbReference type="GO" id="GO:0005886">
    <property type="term" value="C:plasma membrane"/>
    <property type="evidence" value="ECO:0007669"/>
    <property type="project" value="UniProtKB-SubCell"/>
</dbReference>
<evidence type="ECO:0000313" key="8">
    <source>
        <dbReference type="EMBL" id="RPF57486.1"/>
    </source>
</evidence>
<dbReference type="EC" id="2.5.1.145" evidence="7"/>
<evidence type="ECO:0000256" key="5">
    <source>
        <dbReference type="ARBA" id="ARBA00022989"/>
    </source>
</evidence>
<dbReference type="PANTHER" id="PTHR30589:SF0">
    <property type="entry name" value="PHOSPHATIDYLGLYCEROL--PROLIPOPROTEIN DIACYLGLYCERYL TRANSFERASE"/>
    <property type="match status" value="1"/>
</dbReference>
<evidence type="ECO:0000313" key="9">
    <source>
        <dbReference type="Proteomes" id="UP000277108"/>
    </source>
</evidence>
<dbReference type="NCBIfam" id="TIGR00544">
    <property type="entry name" value="lgt"/>
    <property type="match status" value="1"/>
</dbReference>
<dbReference type="OrthoDB" id="871140at2"/>
<organism evidence="8 9">
    <name type="scientific">Abyssicoccus albus</name>
    <dbReference type="NCBI Taxonomy" id="1817405"/>
    <lineage>
        <taxon>Bacteria</taxon>
        <taxon>Bacillati</taxon>
        <taxon>Bacillota</taxon>
        <taxon>Bacilli</taxon>
        <taxon>Bacillales</taxon>
        <taxon>Abyssicoccaceae</taxon>
    </lineage>
</organism>
<keyword evidence="6 7" id="KW-0472">Membrane</keyword>
<comment type="caution">
    <text evidence="8">The sequence shown here is derived from an EMBL/GenBank/DDBJ whole genome shotgun (WGS) entry which is preliminary data.</text>
</comment>